<dbReference type="KEGG" id="ptm:GSPATT00016854001"/>
<evidence type="ECO:0000313" key="2">
    <source>
        <dbReference type="EMBL" id="CAK82467.1"/>
    </source>
</evidence>
<dbReference type="Proteomes" id="UP000000600">
    <property type="component" value="Unassembled WGS sequence"/>
</dbReference>
<keyword evidence="1" id="KW-0732">Signal</keyword>
<organism evidence="2 3">
    <name type="scientific">Paramecium tetraurelia</name>
    <dbReference type="NCBI Taxonomy" id="5888"/>
    <lineage>
        <taxon>Eukaryota</taxon>
        <taxon>Sar</taxon>
        <taxon>Alveolata</taxon>
        <taxon>Ciliophora</taxon>
        <taxon>Intramacronucleata</taxon>
        <taxon>Oligohymenophorea</taxon>
        <taxon>Peniculida</taxon>
        <taxon>Parameciidae</taxon>
        <taxon>Paramecium</taxon>
    </lineage>
</organism>
<dbReference type="GeneID" id="5035649"/>
<dbReference type="HOGENOM" id="CLU_1108869_0_0_1"/>
<evidence type="ECO:0000313" key="3">
    <source>
        <dbReference type="Proteomes" id="UP000000600"/>
    </source>
</evidence>
<name>A0DHF0_PARTE</name>
<dbReference type="OrthoDB" id="10627205at2759"/>
<dbReference type="EMBL" id="CT868430">
    <property type="protein sequence ID" value="CAK82467.1"/>
    <property type="molecule type" value="Genomic_DNA"/>
</dbReference>
<accession>A0DHF0</accession>
<dbReference type="InParanoid" id="A0DHF0"/>
<protein>
    <submittedName>
        <fullName evidence="2">Uncharacterized protein</fullName>
    </submittedName>
</protein>
<evidence type="ECO:0000256" key="1">
    <source>
        <dbReference type="SAM" id="SignalP"/>
    </source>
</evidence>
<proteinExistence type="predicted"/>
<feature type="signal peptide" evidence="1">
    <location>
        <begin position="1"/>
        <end position="21"/>
    </location>
</feature>
<reference evidence="2 3" key="1">
    <citation type="journal article" date="2006" name="Nature">
        <title>Global trends of whole-genome duplications revealed by the ciliate Paramecium tetraurelia.</title>
        <authorList>
            <consortium name="Genoscope"/>
            <person name="Aury J.-M."/>
            <person name="Jaillon O."/>
            <person name="Duret L."/>
            <person name="Noel B."/>
            <person name="Jubin C."/>
            <person name="Porcel B.M."/>
            <person name="Segurens B."/>
            <person name="Daubin V."/>
            <person name="Anthouard V."/>
            <person name="Aiach N."/>
            <person name="Arnaiz O."/>
            <person name="Billaut A."/>
            <person name="Beisson J."/>
            <person name="Blanc I."/>
            <person name="Bouhouche K."/>
            <person name="Camara F."/>
            <person name="Duharcourt S."/>
            <person name="Guigo R."/>
            <person name="Gogendeau D."/>
            <person name="Katinka M."/>
            <person name="Keller A.-M."/>
            <person name="Kissmehl R."/>
            <person name="Klotz C."/>
            <person name="Koll F."/>
            <person name="Le Moue A."/>
            <person name="Lepere C."/>
            <person name="Malinsky S."/>
            <person name="Nowacki M."/>
            <person name="Nowak J.K."/>
            <person name="Plattner H."/>
            <person name="Poulain J."/>
            <person name="Ruiz F."/>
            <person name="Serrano V."/>
            <person name="Zagulski M."/>
            <person name="Dessen P."/>
            <person name="Betermier M."/>
            <person name="Weissenbach J."/>
            <person name="Scarpelli C."/>
            <person name="Schachter V."/>
            <person name="Sperling L."/>
            <person name="Meyer E."/>
            <person name="Cohen J."/>
            <person name="Wincker P."/>
        </authorList>
    </citation>
    <scope>NUCLEOTIDE SEQUENCE [LARGE SCALE GENOMIC DNA]</scope>
    <source>
        <strain evidence="2 3">Stock d4-2</strain>
    </source>
</reference>
<feature type="chain" id="PRO_5002623830" evidence="1">
    <location>
        <begin position="22"/>
        <end position="251"/>
    </location>
</feature>
<gene>
    <name evidence="2" type="ORF">GSPATT00016854001</name>
</gene>
<dbReference type="AlphaFoldDB" id="A0DHF0"/>
<dbReference type="RefSeq" id="XP_001449864.1">
    <property type="nucleotide sequence ID" value="XM_001449827.1"/>
</dbReference>
<keyword evidence="3" id="KW-1185">Reference proteome</keyword>
<sequence length="251" mass="29354">MIGTMNGLLMNLLLIVDKGRSASINDLCNWSNSMQPWVSSYLSISGKFSSFIFYLMKLKTQLRIYLNSHETYPYIRDIKLRVPFGDNKLVLQCLANFLIDNEESLIFRMSAFKFNKELAETFDQNYIHLMQKIVLPKLEKIALFQVESKDLYRGKPVIFRKSETPLSMQSTEVVKVTRSCRRQVINFLVQLQNTSQFQGGCFLQTISIIDQFFIVLLMKDYSTYLCNFLKFNILIIIQIHTIYLQLFLLSL</sequence>